<dbReference type="InterPro" id="IPR001492">
    <property type="entry name" value="Flagellin"/>
</dbReference>
<reference evidence="6" key="1">
    <citation type="journal article" date="2014" name="Int. J. Syst. Evol. Microbiol.">
        <title>Complete genome sequence of Corynebacterium casei LMG S-19264T (=DSM 44701T), isolated from a smear-ripened cheese.</title>
        <authorList>
            <consortium name="US DOE Joint Genome Institute (JGI-PGF)"/>
            <person name="Walter F."/>
            <person name="Albersmeier A."/>
            <person name="Kalinowski J."/>
            <person name="Ruckert C."/>
        </authorList>
    </citation>
    <scope>NUCLEOTIDE SEQUENCE</scope>
    <source>
        <strain evidence="6">CGMCC 1.15254</strain>
    </source>
</reference>
<evidence type="ECO:0000256" key="1">
    <source>
        <dbReference type="ARBA" id="ARBA00005709"/>
    </source>
</evidence>
<keyword evidence="2 3" id="KW-0975">Bacterial flagellum</keyword>
<organism evidence="6 7">
    <name type="scientific">Terasakiella brassicae</name>
    <dbReference type="NCBI Taxonomy" id="1634917"/>
    <lineage>
        <taxon>Bacteria</taxon>
        <taxon>Pseudomonadati</taxon>
        <taxon>Pseudomonadota</taxon>
        <taxon>Alphaproteobacteria</taxon>
        <taxon>Rhodospirillales</taxon>
        <taxon>Terasakiellaceae</taxon>
        <taxon>Terasakiella</taxon>
    </lineage>
</organism>
<feature type="domain" description="Flagellin C-terminal" evidence="5">
    <location>
        <begin position="233"/>
        <end position="311"/>
    </location>
</feature>
<dbReference type="Pfam" id="PF00669">
    <property type="entry name" value="Flagellin_N"/>
    <property type="match status" value="1"/>
</dbReference>
<sequence length="312" mass="32695">MADITLSTAVRSNLLSLQSTSGFIERTQGRLSTGLSVAGPVDDAVKFFQAKSLSDRASDLMNRKSSIEQGINALKTALEATSAMEKLVDQIKGVIDSARSGDPTQREAFNKQIGDLGQQLSHIVGDATYQGLNLLNSTASSLSVRFSDSADSKLKVDGINFELSGFIQVATGGGSFSAVGLTFETAATEMGQKLLSALGFVAGISTFEFSTAATLASFNEQADLAVLSLDATISNLRAEAAKMAGNVAILQVRADFTQEYSNVLGSGASQLTVADLNEEGANLLALQTRQQMGIQALSFAGQSEQAVLGLFR</sequence>
<dbReference type="GO" id="GO:0005198">
    <property type="term" value="F:structural molecule activity"/>
    <property type="evidence" value="ECO:0007669"/>
    <property type="project" value="UniProtKB-UniRule"/>
</dbReference>
<keyword evidence="7" id="KW-1185">Reference proteome</keyword>
<dbReference type="EMBL" id="BMHV01000004">
    <property type="protein sequence ID" value="GGF56311.1"/>
    <property type="molecule type" value="Genomic_DNA"/>
</dbReference>
<dbReference type="InterPro" id="IPR046358">
    <property type="entry name" value="Flagellin_C"/>
</dbReference>
<dbReference type="RefSeq" id="WP_188661716.1">
    <property type="nucleotide sequence ID" value="NZ_BMHV01000004.1"/>
</dbReference>
<dbReference type="Pfam" id="PF00700">
    <property type="entry name" value="Flagellin_C"/>
    <property type="match status" value="1"/>
</dbReference>
<reference evidence="6" key="2">
    <citation type="submission" date="2020-09" db="EMBL/GenBank/DDBJ databases">
        <authorList>
            <person name="Sun Q."/>
            <person name="Zhou Y."/>
        </authorList>
    </citation>
    <scope>NUCLEOTIDE SEQUENCE</scope>
    <source>
        <strain evidence="6">CGMCC 1.15254</strain>
    </source>
</reference>
<dbReference type="AlphaFoldDB" id="A0A917BTN9"/>
<dbReference type="PANTHER" id="PTHR42792">
    <property type="entry name" value="FLAGELLIN"/>
    <property type="match status" value="1"/>
</dbReference>
<dbReference type="Gene3D" id="1.20.1330.10">
    <property type="entry name" value="f41 fragment of flagellin, N-terminal domain"/>
    <property type="match status" value="1"/>
</dbReference>
<comment type="caution">
    <text evidence="6">The sequence shown here is derived from an EMBL/GenBank/DDBJ whole genome shotgun (WGS) entry which is preliminary data.</text>
</comment>
<evidence type="ECO:0000259" key="4">
    <source>
        <dbReference type="Pfam" id="PF00669"/>
    </source>
</evidence>
<gene>
    <name evidence="6" type="ORF">GCM10011332_07240</name>
</gene>
<protein>
    <recommendedName>
        <fullName evidence="3">Flagellin</fullName>
    </recommendedName>
</protein>
<name>A0A917BTN9_9PROT</name>
<dbReference type="SUPFAM" id="SSF64518">
    <property type="entry name" value="Phase 1 flagellin"/>
    <property type="match status" value="1"/>
</dbReference>
<evidence type="ECO:0000256" key="3">
    <source>
        <dbReference type="RuleBase" id="RU362073"/>
    </source>
</evidence>
<feature type="domain" description="Flagellin N-terminal" evidence="4">
    <location>
        <begin position="13"/>
        <end position="138"/>
    </location>
</feature>
<dbReference type="GO" id="GO:0009288">
    <property type="term" value="C:bacterial-type flagellum"/>
    <property type="evidence" value="ECO:0007669"/>
    <property type="project" value="UniProtKB-SubCell"/>
</dbReference>
<dbReference type="GO" id="GO:0005576">
    <property type="term" value="C:extracellular region"/>
    <property type="evidence" value="ECO:0007669"/>
    <property type="project" value="UniProtKB-SubCell"/>
</dbReference>
<dbReference type="PANTHER" id="PTHR42792:SF2">
    <property type="entry name" value="FLAGELLIN"/>
    <property type="match status" value="1"/>
</dbReference>
<evidence type="ECO:0000256" key="2">
    <source>
        <dbReference type="ARBA" id="ARBA00023143"/>
    </source>
</evidence>
<comment type="similarity">
    <text evidence="1 3">Belongs to the bacterial flagellin family.</text>
</comment>
<comment type="subcellular location">
    <subcellularLocation>
        <location evidence="3">Secreted</location>
    </subcellularLocation>
    <subcellularLocation>
        <location evidence="3">Bacterial flagellum</location>
    </subcellularLocation>
</comment>
<accession>A0A917BTN9</accession>
<evidence type="ECO:0000313" key="7">
    <source>
        <dbReference type="Proteomes" id="UP000632498"/>
    </source>
</evidence>
<evidence type="ECO:0000313" key="6">
    <source>
        <dbReference type="EMBL" id="GGF56311.1"/>
    </source>
</evidence>
<proteinExistence type="inferred from homology"/>
<comment type="function">
    <text evidence="3">Flagellin is the subunit protein which polymerizes to form the filaments of bacterial flagella.</text>
</comment>
<dbReference type="Proteomes" id="UP000632498">
    <property type="component" value="Unassembled WGS sequence"/>
</dbReference>
<evidence type="ECO:0000259" key="5">
    <source>
        <dbReference type="Pfam" id="PF00700"/>
    </source>
</evidence>
<dbReference type="InterPro" id="IPR001029">
    <property type="entry name" value="Flagellin_N"/>
</dbReference>
<keyword evidence="3" id="KW-0964">Secreted</keyword>